<name>A0A177IPH1_9CORY</name>
<sequence>MDTSLQQLSLKTFYFGSYVANHDPTNDGVIDRVAGRAYRDLNRTLIGIGTHHKKDFLVDNTKASLVKFVSHLSDVESQSEFDEIHQSWCQERISFFGSHPHQSRSMNFSYGHAQKWVNMTCKYLAVLSHPEILRVYKSLHVPVDKIVFAQADKLDVPRPSRRTPWSKLNHEQYSVYQLELRERIAQVTDFTAPLDWEASSWSRRS</sequence>
<comment type="caution">
    <text evidence="1">The sequence shown here is derived from an EMBL/GenBank/DDBJ whole genome shotgun (WGS) entry which is preliminary data.</text>
</comment>
<dbReference type="OrthoDB" id="2052817at2"/>
<dbReference type="RefSeq" id="WP_082869415.1">
    <property type="nucleotide sequence ID" value="NZ_LSTQ01000007.1"/>
</dbReference>
<accession>A0A177IPH1</accession>
<organism evidence="1 2">
    <name type="scientific">Corynebacterium stationis</name>
    <dbReference type="NCBI Taxonomy" id="1705"/>
    <lineage>
        <taxon>Bacteria</taxon>
        <taxon>Bacillati</taxon>
        <taxon>Actinomycetota</taxon>
        <taxon>Actinomycetes</taxon>
        <taxon>Mycobacteriales</taxon>
        <taxon>Corynebacteriaceae</taxon>
        <taxon>Corynebacterium</taxon>
    </lineage>
</organism>
<protein>
    <submittedName>
        <fullName evidence="1">Uncharacterized protein</fullName>
    </submittedName>
</protein>
<proteinExistence type="predicted"/>
<keyword evidence="2" id="KW-1185">Reference proteome</keyword>
<gene>
    <name evidence="1" type="ORF">AYJ05_11995</name>
</gene>
<dbReference type="EMBL" id="LSTQ01000007">
    <property type="protein sequence ID" value="OAH30773.1"/>
    <property type="molecule type" value="Genomic_DNA"/>
</dbReference>
<evidence type="ECO:0000313" key="2">
    <source>
        <dbReference type="Proteomes" id="UP000076947"/>
    </source>
</evidence>
<reference evidence="2" key="1">
    <citation type="submission" date="2016-02" db="EMBL/GenBank/DDBJ databases">
        <authorList>
            <person name="Kaur G."/>
            <person name="Nair G.R."/>
            <person name="Mayilraj S."/>
        </authorList>
    </citation>
    <scope>NUCLEOTIDE SEQUENCE [LARGE SCALE GENOMIC DNA]</scope>
    <source>
        <strain evidence="2">GA-15</strain>
    </source>
</reference>
<evidence type="ECO:0000313" key="1">
    <source>
        <dbReference type="EMBL" id="OAH30773.1"/>
    </source>
</evidence>
<dbReference type="AlphaFoldDB" id="A0A177IPH1"/>
<dbReference type="Proteomes" id="UP000076947">
    <property type="component" value="Unassembled WGS sequence"/>
</dbReference>